<organism evidence="10 11">
    <name type="scientific">Leptolyngbya boryana NIES-2135</name>
    <dbReference type="NCBI Taxonomy" id="1973484"/>
    <lineage>
        <taxon>Bacteria</taxon>
        <taxon>Bacillati</taxon>
        <taxon>Cyanobacteriota</taxon>
        <taxon>Cyanophyceae</taxon>
        <taxon>Leptolyngbyales</taxon>
        <taxon>Leptolyngbyaceae</taxon>
        <taxon>Leptolyngbya group</taxon>
        <taxon>Leptolyngbya</taxon>
    </lineage>
</organism>
<dbReference type="GO" id="GO:0016787">
    <property type="term" value="F:hydrolase activity"/>
    <property type="evidence" value="ECO:0007669"/>
    <property type="project" value="UniProtKB-KW"/>
</dbReference>
<evidence type="ECO:0000256" key="7">
    <source>
        <dbReference type="ARBA" id="ARBA00044550"/>
    </source>
</evidence>
<dbReference type="GO" id="GO:0006281">
    <property type="term" value="P:DNA repair"/>
    <property type="evidence" value="ECO:0007669"/>
    <property type="project" value="TreeGrafter"/>
</dbReference>
<evidence type="ECO:0000256" key="4">
    <source>
        <dbReference type="ARBA" id="ARBA00022840"/>
    </source>
</evidence>
<keyword evidence="1" id="KW-0547">Nucleotide-binding</keyword>
<keyword evidence="5" id="KW-0238">DNA-binding</keyword>
<dbReference type="InterPro" id="IPR032284">
    <property type="entry name" value="RecQ_Zn-bd"/>
</dbReference>
<dbReference type="CDD" id="cd17920">
    <property type="entry name" value="DEXHc_RecQ"/>
    <property type="match status" value="1"/>
</dbReference>
<dbReference type="Pfam" id="PF00271">
    <property type="entry name" value="Helicase_C"/>
    <property type="match status" value="1"/>
</dbReference>
<keyword evidence="4" id="KW-0067">ATP-binding</keyword>
<dbReference type="PANTHER" id="PTHR13710">
    <property type="entry name" value="DNA HELICASE RECQ FAMILY MEMBER"/>
    <property type="match status" value="1"/>
</dbReference>
<gene>
    <name evidence="10" type="ORF">NIES2135_18500</name>
</gene>
<dbReference type="GO" id="GO:0005737">
    <property type="term" value="C:cytoplasm"/>
    <property type="evidence" value="ECO:0007669"/>
    <property type="project" value="TreeGrafter"/>
</dbReference>
<dbReference type="InterPro" id="IPR002464">
    <property type="entry name" value="DNA/RNA_helicase_DEAH_CS"/>
</dbReference>
<reference evidence="10 11" key="1">
    <citation type="submission" date="2017-06" db="EMBL/GenBank/DDBJ databases">
        <title>Genome sequencing of cyanobaciteial culture collection at National Institute for Environmental Studies (NIES).</title>
        <authorList>
            <person name="Hirose Y."/>
            <person name="Shimura Y."/>
            <person name="Fujisawa T."/>
            <person name="Nakamura Y."/>
            <person name="Kawachi M."/>
        </authorList>
    </citation>
    <scope>NUCLEOTIDE SEQUENCE [LARGE SCALE GENOMIC DNA]</scope>
    <source>
        <strain evidence="10 11">NIES-2135</strain>
    </source>
</reference>
<dbReference type="GO" id="GO:0043590">
    <property type="term" value="C:bacterial nucleoid"/>
    <property type="evidence" value="ECO:0007669"/>
    <property type="project" value="TreeGrafter"/>
</dbReference>
<keyword evidence="2" id="KW-0378">Hydrolase</keyword>
<dbReference type="PROSITE" id="PS51192">
    <property type="entry name" value="HELICASE_ATP_BIND_1"/>
    <property type="match status" value="1"/>
</dbReference>
<dbReference type="GO" id="GO:0009378">
    <property type="term" value="F:four-way junction helicase activity"/>
    <property type="evidence" value="ECO:0007669"/>
    <property type="project" value="TreeGrafter"/>
</dbReference>
<dbReference type="PROSITE" id="PS00690">
    <property type="entry name" value="DEAH_ATP_HELICASE"/>
    <property type="match status" value="1"/>
</dbReference>
<keyword evidence="3 10" id="KW-0347">Helicase</keyword>
<dbReference type="Gene3D" id="1.10.10.10">
    <property type="entry name" value="Winged helix-like DNA-binding domain superfamily/Winged helix DNA-binding domain"/>
    <property type="match status" value="1"/>
</dbReference>
<dbReference type="InterPro" id="IPR004589">
    <property type="entry name" value="DNA_helicase_ATP-dep_RecQ"/>
</dbReference>
<dbReference type="InterPro" id="IPR036388">
    <property type="entry name" value="WH-like_DNA-bd_sf"/>
</dbReference>
<evidence type="ECO:0000256" key="2">
    <source>
        <dbReference type="ARBA" id="ARBA00022801"/>
    </source>
</evidence>
<dbReference type="Gene3D" id="3.40.50.300">
    <property type="entry name" value="P-loop containing nucleotide triphosphate hydrolases"/>
    <property type="match status" value="2"/>
</dbReference>
<evidence type="ECO:0000313" key="10">
    <source>
        <dbReference type="EMBL" id="BAY55029.1"/>
    </source>
</evidence>
<dbReference type="NCBIfam" id="TIGR00614">
    <property type="entry name" value="recQ_fam"/>
    <property type="match status" value="1"/>
</dbReference>
<dbReference type="GO" id="GO:0030894">
    <property type="term" value="C:replisome"/>
    <property type="evidence" value="ECO:0007669"/>
    <property type="project" value="TreeGrafter"/>
</dbReference>
<dbReference type="InterPro" id="IPR001650">
    <property type="entry name" value="Helicase_C-like"/>
</dbReference>
<dbReference type="Proteomes" id="UP000217895">
    <property type="component" value="Chromosome"/>
</dbReference>
<dbReference type="GO" id="GO:0005524">
    <property type="term" value="F:ATP binding"/>
    <property type="evidence" value="ECO:0007669"/>
    <property type="project" value="UniProtKB-KW"/>
</dbReference>
<dbReference type="InterPro" id="IPR027417">
    <property type="entry name" value="P-loop_NTPase"/>
</dbReference>
<dbReference type="CDD" id="cd18794">
    <property type="entry name" value="SF2_C_RecQ"/>
    <property type="match status" value="1"/>
</dbReference>
<dbReference type="GO" id="GO:0043138">
    <property type="term" value="F:3'-5' DNA helicase activity"/>
    <property type="evidence" value="ECO:0007669"/>
    <property type="project" value="TreeGrafter"/>
</dbReference>
<dbReference type="Pfam" id="PF16124">
    <property type="entry name" value="RecQ_Zn_bind"/>
    <property type="match status" value="1"/>
</dbReference>
<evidence type="ECO:0000256" key="6">
    <source>
        <dbReference type="ARBA" id="ARBA00044535"/>
    </source>
</evidence>
<dbReference type="Pfam" id="PF00270">
    <property type="entry name" value="DEAD"/>
    <property type="match status" value="1"/>
</dbReference>
<accession>A0A1Z4JE36</accession>
<dbReference type="SMART" id="SM00487">
    <property type="entry name" value="DEXDc"/>
    <property type="match status" value="1"/>
</dbReference>
<dbReference type="EMBL" id="AP018203">
    <property type="protein sequence ID" value="BAY55029.1"/>
    <property type="molecule type" value="Genomic_DNA"/>
</dbReference>
<protein>
    <recommendedName>
        <fullName evidence="6">ATP-dependent DNA helicase RecQ</fullName>
    </recommendedName>
    <alternativeName>
        <fullName evidence="7">DNA 3'-5' helicase RecQ</fullName>
    </alternativeName>
</protein>
<dbReference type="PROSITE" id="PS51194">
    <property type="entry name" value="HELICASE_CTER"/>
    <property type="match status" value="1"/>
</dbReference>
<dbReference type="SMART" id="SM00490">
    <property type="entry name" value="HELICc"/>
    <property type="match status" value="1"/>
</dbReference>
<evidence type="ECO:0000256" key="1">
    <source>
        <dbReference type="ARBA" id="ARBA00022741"/>
    </source>
</evidence>
<feature type="domain" description="Helicase ATP-binding" evidence="8">
    <location>
        <begin position="30"/>
        <end position="201"/>
    </location>
</feature>
<dbReference type="SUPFAM" id="SSF52540">
    <property type="entry name" value="P-loop containing nucleoside triphosphate hydrolases"/>
    <property type="match status" value="1"/>
</dbReference>
<dbReference type="PANTHER" id="PTHR13710:SF84">
    <property type="entry name" value="ATP-DEPENDENT DNA HELICASE RECS-RELATED"/>
    <property type="match status" value="1"/>
</dbReference>
<dbReference type="InterPro" id="IPR011545">
    <property type="entry name" value="DEAD/DEAH_box_helicase_dom"/>
</dbReference>
<evidence type="ECO:0000256" key="3">
    <source>
        <dbReference type="ARBA" id="ARBA00022806"/>
    </source>
</evidence>
<keyword evidence="11" id="KW-1185">Reference proteome</keyword>
<evidence type="ECO:0000256" key="5">
    <source>
        <dbReference type="ARBA" id="ARBA00023125"/>
    </source>
</evidence>
<feature type="domain" description="Helicase C-terminal" evidence="9">
    <location>
        <begin position="229"/>
        <end position="379"/>
    </location>
</feature>
<name>A0A1Z4JE36_LEPBY</name>
<sequence length="545" mass="60655">MPKKKTVSIQELAETHLGYEDLRPGQEAAIASILDHRDTLAVMPTGSGKSAIYQLAAAQIPGSTIVISPLLALQRDQVESISQDDVDVGHAAVLNSTISASQRSTILDRWRQGDLEFLFLAPEQFNNPDTIELLQAAKPSLFVVDEAHCISQWGHDFRPDYLRLGTVIDAVGHPPILALTATASPPVREEIVQRLGMNNPRVIVRGFNRPNLKLCVKRYEKDDDEKRSAFLHHVQKLQKPGIVYVATRKMTEQLTAELNEAGVSAIAYHAGLKAKEREQAQTAFMSDEVEVIIATTAFGMGIDKPNVRFVLHYNISDSIDAYYQEIGRAGRDGKPAEAILFYTPDDLNLRKFFSGSGKLDSEKIVEVAQTIQAQPEPIHPKDLKEVVNLSQTKLKAALSQLEGVGIVESLPTGEVVASDVSELEQAAEAVIEAQERKIQVERSRLEMMRGYAEVRECRRNYLLNYFGEHKDDHCGICDNCRRGISEPQCDRRQPYALNSDVIHRSWGKGIVMRYEGDKIVILFDQVGYKTLSLDAAAFRGLLSRV</sequence>
<evidence type="ECO:0000259" key="9">
    <source>
        <dbReference type="PROSITE" id="PS51194"/>
    </source>
</evidence>
<proteinExistence type="predicted"/>
<evidence type="ECO:0000259" key="8">
    <source>
        <dbReference type="PROSITE" id="PS51192"/>
    </source>
</evidence>
<evidence type="ECO:0000313" key="11">
    <source>
        <dbReference type="Proteomes" id="UP000217895"/>
    </source>
</evidence>
<dbReference type="GO" id="GO:0006310">
    <property type="term" value="P:DNA recombination"/>
    <property type="evidence" value="ECO:0007669"/>
    <property type="project" value="InterPro"/>
</dbReference>
<dbReference type="AlphaFoldDB" id="A0A1Z4JE36"/>
<dbReference type="InterPro" id="IPR014001">
    <property type="entry name" value="Helicase_ATP-bd"/>
</dbReference>
<dbReference type="GO" id="GO:0003677">
    <property type="term" value="F:DNA binding"/>
    <property type="evidence" value="ECO:0007669"/>
    <property type="project" value="UniProtKB-KW"/>
</dbReference>